<dbReference type="PANTHER" id="PTHR46795:SF3">
    <property type="entry name" value="ABC TRANSPORTER PERMEASE"/>
    <property type="match status" value="1"/>
</dbReference>
<comment type="subcellular location">
    <subcellularLocation>
        <location evidence="1">Cell membrane</location>
        <topology evidence="1">Multi-pass membrane protein</topology>
    </subcellularLocation>
</comment>
<feature type="transmembrane region" description="Helical" evidence="6">
    <location>
        <begin position="196"/>
        <end position="215"/>
    </location>
</feature>
<evidence type="ECO:0000313" key="8">
    <source>
        <dbReference type="EMBL" id="MPM09560.1"/>
    </source>
</evidence>
<reference evidence="8" key="1">
    <citation type="submission" date="2019-08" db="EMBL/GenBank/DDBJ databases">
        <authorList>
            <person name="Kucharzyk K."/>
            <person name="Murdoch R.W."/>
            <person name="Higgins S."/>
            <person name="Loffler F."/>
        </authorList>
    </citation>
    <scope>NUCLEOTIDE SEQUENCE</scope>
</reference>
<evidence type="ECO:0000256" key="4">
    <source>
        <dbReference type="ARBA" id="ARBA00022989"/>
    </source>
</evidence>
<feature type="transmembrane region" description="Helical" evidence="6">
    <location>
        <begin position="108"/>
        <end position="131"/>
    </location>
</feature>
<dbReference type="AlphaFoldDB" id="A0A644X091"/>
<feature type="transmembrane region" description="Helical" evidence="6">
    <location>
        <begin position="444"/>
        <end position="465"/>
    </location>
</feature>
<evidence type="ECO:0000256" key="5">
    <source>
        <dbReference type="ARBA" id="ARBA00023136"/>
    </source>
</evidence>
<evidence type="ECO:0000256" key="3">
    <source>
        <dbReference type="ARBA" id="ARBA00022692"/>
    </source>
</evidence>
<dbReference type="PANTHER" id="PTHR46795">
    <property type="entry name" value="ABC TRANSPORTER PERMEASE-RELATED-RELATED"/>
    <property type="match status" value="1"/>
</dbReference>
<organism evidence="8">
    <name type="scientific">bioreactor metagenome</name>
    <dbReference type="NCBI Taxonomy" id="1076179"/>
    <lineage>
        <taxon>unclassified sequences</taxon>
        <taxon>metagenomes</taxon>
        <taxon>ecological metagenomes</taxon>
    </lineage>
</organism>
<gene>
    <name evidence="8" type="primary">yxdM_4</name>
    <name evidence="8" type="ORF">SDC9_55881</name>
</gene>
<feature type="transmembrane region" description="Helical" evidence="6">
    <location>
        <begin position="499"/>
        <end position="521"/>
    </location>
</feature>
<feature type="domain" description="ABC3 transporter permease C-terminal" evidence="7">
    <location>
        <begin position="450"/>
        <end position="559"/>
    </location>
</feature>
<keyword evidence="2" id="KW-1003">Cell membrane</keyword>
<keyword evidence="5 6" id="KW-0472">Membrane</keyword>
<feature type="transmembrane region" description="Helical" evidence="6">
    <location>
        <begin position="227"/>
        <end position="254"/>
    </location>
</feature>
<comment type="caution">
    <text evidence="8">The sequence shown here is derived from an EMBL/GenBank/DDBJ whole genome shotgun (WGS) entry which is preliminary data.</text>
</comment>
<dbReference type="Pfam" id="PF02687">
    <property type="entry name" value="FtsX"/>
    <property type="match status" value="2"/>
</dbReference>
<feature type="transmembrane region" description="Helical" evidence="6">
    <location>
        <begin position="53"/>
        <end position="75"/>
    </location>
</feature>
<feature type="transmembrane region" description="Helical" evidence="6">
    <location>
        <begin position="533"/>
        <end position="558"/>
    </location>
</feature>
<dbReference type="EMBL" id="VSSQ01001584">
    <property type="protein sequence ID" value="MPM09560.1"/>
    <property type="molecule type" value="Genomic_DNA"/>
</dbReference>
<name>A0A644X091_9ZZZZ</name>
<dbReference type="InterPro" id="IPR003838">
    <property type="entry name" value="ABC3_permease_C"/>
</dbReference>
<feature type="transmembrane region" description="Helical" evidence="6">
    <location>
        <begin position="283"/>
        <end position="306"/>
    </location>
</feature>
<feature type="transmembrane region" description="Helical" evidence="6">
    <location>
        <begin position="151"/>
        <end position="175"/>
    </location>
</feature>
<protein>
    <submittedName>
        <fullName evidence="8">ABC transporter permease protein YxdM</fullName>
    </submittedName>
</protein>
<keyword evidence="3 6" id="KW-0812">Transmembrane</keyword>
<feature type="domain" description="ABC3 transporter permease C-terminal" evidence="7">
    <location>
        <begin position="60"/>
        <end position="180"/>
    </location>
</feature>
<proteinExistence type="predicted"/>
<accession>A0A644X091</accession>
<evidence type="ECO:0000259" key="7">
    <source>
        <dbReference type="Pfam" id="PF02687"/>
    </source>
</evidence>
<evidence type="ECO:0000256" key="2">
    <source>
        <dbReference type="ARBA" id="ARBA00022475"/>
    </source>
</evidence>
<evidence type="ECO:0000256" key="1">
    <source>
        <dbReference type="ARBA" id="ARBA00004651"/>
    </source>
</evidence>
<sequence length="568" mass="64097">MFYFKLALSNVRRNRLTHLPYLIATAVMSGVFLLIAGLLFSKSLTNTPSGNTASMLFAFGLVVYALFTFFFMMYINNFLIKRRKKEFGLYGILGLDKRHIGRVLIWENLFVIGGGLLCGVAVALVFGRLLFLILTKLIHAAPGSSFYIAPIAYLLMFGLFFVIFVVTNVINLVRIHTANPIALLSSEKRGEKDKKGLVPLAILGALLLGTAYYFAWTADVPGFALGIFFPLAILVILATYLLFLCGSIVILRLLRLKKSLYYKPDHFVTISGMFHRMRQNSRGLATICILSTMLVVTISGTLSLYLGREEMMKGMYPYDVQVTVPKESTKEQIAVYDGVIQRLAAEHNVVLSADKSKLITELPEGEEIRHNNFVFEDSVFVEAPTLIFYDGSFRFDASGSETNCLAFVQAMKDYQNPAVGDDSILRVWDFFTAREDGYGFYGELLFLGAFFAVLFLAVAVLILYFKQVTEGYEDKERFSILQQVGMDDHQVKKTINRQVLWVFFLPLAATALHMLFASKIMAQMLRTFMLYDWSLVLCCIGGSLGAFALLYFGVYWLTARTYYRIVHR</sequence>
<feature type="transmembrane region" description="Helical" evidence="6">
    <location>
        <begin position="21"/>
        <end position="41"/>
    </location>
</feature>
<dbReference type="GO" id="GO:0005886">
    <property type="term" value="C:plasma membrane"/>
    <property type="evidence" value="ECO:0007669"/>
    <property type="project" value="UniProtKB-SubCell"/>
</dbReference>
<keyword evidence="4 6" id="KW-1133">Transmembrane helix</keyword>
<evidence type="ECO:0000256" key="6">
    <source>
        <dbReference type="SAM" id="Phobius"/>
    </source>
</evidence>
<dbReference type="InterPro" id="IPR052536">
    <property type="entry name" value="ABC-4_Integral_Memb_Prot"/>
</dbReference>